<keyword evidence="3" id="KW-0904">Protein phosphatase</keyword>
<dbReference type="PRINTS" id="PR00719">
    <property type="entry name" value="LMWPTPASE"/>
</dbReference>
<dbReference type="CDD" id="cd16343">
    <property type="entry name" value="LMWPTP"/>
    <property type="match status" value="1"/>
</dbReference>
<feature type="active site" evidence="4">
    <location>
        <position position="26"/>
    </location>
</feature>
<dbReference type="PANTHER" id="PTHR11717">
    <property type="entry name" value="LOW MOLECULAR WEIGHT PROTEIN TYROSINE PHOSPHATASE"/>
    <property type="match status" value="1"/>
</dbReference>
<keyword evidence="2" id="KW-0378">Hydrolase</keyword>
<dbReference type="InterPro" id="IPR017867">
    <property type="entry name" value="Tyr_phospatase_low_mol_wt"/>
</dbReference>
<sequence>MASSSSSTGEKKTIGVLFVCLGNICRSTMAEGVFRHLVEKKEGAVDKFNWNIDSCGTAAYHIGDGPDSRTMWTLQAHGIENYSHEGQCVNQLKINDYDYVLAMDKSNLQNLQRKYGNKNTSIMMFGQFDSVPEKDQNGEMVMSSKPPVVDDPYYGASNGFETTYTQCVKYGTNLLAYVLGDV</sequence>
<evidence type="ECO:0000256" key="2">
    <source>
        <dbReference type="ARBA" id="ARBA00022801"/>
    </source>
</evidence>
<dbReference type="InterPro" id="IPR036196">
    <property type="entry name" value="Ptyr_pPase_sf"/>
</dbReference>
<feature type="active site" description="Nucleophile" evidence="4">
    <location>
        <position position="20"/>
    </location>
</feature>
<evidence type="ECO:0000256" key="1">
    <source>
        <dbReference type="ARBA" id="ARBA00011063"/>
    </source>
</evidence>
<gene>
    <name evidence="6" type="ORF">MKZ38_002164</name>
</gene>
<dbReference type="InterPro" id="IPR023485">
    <property type="entry name" value="Ptyr_pPase"/>
</dbReference>
<accession>A0AAD5RQJ2</accession>
<proteinExistence type="inferred from homology"/>
<dbReference type="Proteomes" id="UP001201980">
    <property type="component" value="Unassembled WGS sequence"/>
</dbReference>
<keyword evidence="7" id="KW-1185">Reference proteome</keyword>
<protein>
    <submittedName>
        <fullName evidence="6">Low molecular weight phosphotyrosine protein phosphatase</fullName>
    </submittedName>
</protein>
<organism evidence="6 7">
    <name type="scientific">Zalerion maritima</name>
    <dbReference type="NCBI Taxonomy" id="339359"/>
    <lineage>
        <taxon>Eukaryota</taxon>
        <taxon>Fungi</taxon>
        <taxon>Dikarya</taxon>
        <taxon>Ascomycota</taxon>
        <taxon>Pezizomycotina</taxon>
        <taxon>Sordariomycetes</taxon>
        <taxon>Lulworthiomycetidae</taxon>
        <taxon>Lulworthiales</taxon>
        <taxon>Lulworthiaceae</taxon>
        <taxon>Zalerion</taxon>
    </lineage>
</organism>
<dbReference type="InterPro" id="IPR050438">
    <property type="entry name" value="LMW_PTPase"/>
</dbReference>
<comment type="similarity">
    <text evidence="1">Belongs to the low molecular weight phosphotyrosine protein phosphatase family.</text>
</comment>
<comment type="caution">
    <text evidence="6">The sequence shown here is derived from an EMBL/GenBank/DDBJ whole genome shotgun (WGS) entry which is preliminary data.</text>
</comment>
<dbReference type="Pfam" id="PF01451">
    <property type="entry name" value="LMWPc"/>
    <property type="match status" value="1"/>
</dbReference>
<reference evidence="6" key="1">
    <citation type="submission" date="2022-07" db="EMBL/GenBank/DDBJ databases">
        <title>Draft genome sequence of Zalerion maritima ATCC 34329, a (micro)plastics degrading marine fungus.</title>
        <authorList>
            <person name="Paco A."/>
            <person name="Goncalves M.F.M."/>
            <person name="Rocha-Santos T.A.P."/>
            <person name="Alves A."/>
        </authorList>
    </citation>
    <scope>NUCLEOTIDE SEQUENCE</scope>
    <source>
        <strain evidence="6">ATCC 34329</strain>
    </source>
</reference>
<feature type="active site" description="Proton donor" evidence="4">
    <location>
        <position position="151"/>
    </location>
</feature>
<dbReference type="Gene3D" id="3.40.50.2300">
    <property type="match status" value="1"/>
</dbReference>
<evidence type="ECO:0000313" key="7">
    <source>
        <dbReference type="Proteomes" id="UP001201980"/>
    </source>
</evidence>
<evidence type="ECO:0000256" key="3">
    <source>
        <dbReference type="ARBA" id="ARBA00022912"/>
    </source>
</evidence>
<evidence type="ECO:0000259" key="5">
    <source>
        <dbReference type="SMART" id="SM00226"/>
    </source>
</evidence>
<dbReference type="SMART" id="SM00226">
    <property type="entry name" value="LMWPc"/>
    <property type="match status" value="1"/>
</dbReference>
<evidence type="ECO:0000313" key="6">
    <source>
        <dbReference type="EMBL" id="KAJ2900980.1"/>
    </source>
</evidence>
<feature type="domain" description="Phosphotyrosine protein phosphatase I" evidence="5">
    <location>
        <begin position="14"/>
        <end position="177"/>
    </location>
</feature>
<dbReference type="EMBL" id="JAKWBI020000163">
    <property type="protein sequence ID" value="KAJ2900980.1"/>
    <property type="molecule type" value="Genomic_DNA"/>
</dbReference>
<dbReference type="SUPFAM" id="SSF52788">
    <property type="entry name" value="Phosphotyrosine protein phosphatases I"/>
    <property type="match status" value="1"/>
</dbReference>
<name>A0AAD5RQJ2_9PEZI</name>
<dbReference type="GO" id="GO:0004725">
    <property type="term" value="F:protein tyrosine phosphatase activity"/>
    <property type="evidence" value="ECO:0007669"/>
    <property type="project" value="InterPro"/>
</dbReference>
<dbReference type="PANTHER" id="PTHR11717:SF7">
    <property type="entry name" value="LOW MOLECULAR WEIGHT PHOSPHOTYROSINE PROTEIN PHOSPHATASE"/>
    <property type="match status" value="1"/>
</dbReference>
<evidence type="ECO:0000256" key="4">
    <source>
        <dbReference type="PIRSR" id="PIRSR617867-1"/>
    </source>
</evidence>
<dbReference type="AlphaFoldDB" id="A0AAD5RQJ2"/>